<dbReference type="Proteomes" id="UP001519294">
    <property type="component" value="Unassembled WGS sequence"/>
</dbReference>
<dbReference type="RefSeq" id="WP_029269268.1">
    <property type="nucleotide sequence ID" value="NZ_JAGIKX010000008.1"/>
</dbReference>
<evidence type="ECO:0000313" key="2">
    <source>
        <dbReference type="EMBL" id="MBP2257388.1"/>
    </source>
</evidence>
<dbReference type="Pfam" id="PF08378">
    <property type="entry name" value="NERD"/>
    <property type="match status" value="1"/>
</dbReference>
<evidence type="ECO:0000313" key="3">
    <source>
        <dbReference type="Proteomes" id="UP001519294"/>
    </source>
</evidence>
<comment type="caution">
    <text evidence="2">The sequence shown here is derived from an EMBL/GenBank/DDBJ whole genome shotgun (WGS) entry which is preliminary data.</text>
</comment>
<feature type="domain" description="NERD" evidence="1">
    <location>
        <begin position="41"/>
        <end position="161"/>
    </location>
</feature>
<name>A0ABS4S7B0_9BACI</name>
<organism evidence="2 3">
    <name type="scientific">Virgibacillus alimentarius</name>
    <dbReference type="NCBI Taxonomy" id="698769"/>
    <lineage>
        <taxon>Bacteria</taxon>
        <taxon>Bacillati</taxon>
        <taxon>Bacillota</taxon>
        <taxon>Bacilli</taxon>
        <taxon>Bacillales</taxon>
        <taxon>Bacillaceae</taxon>
        <taxon>Virgibacillus</taxon>
    </lineage>
</organism>
<reference evidence="2 3" key="1">
    <citation type="submission" date="2021-03" db="EMBL/GenBank/DDBJ databases">
        <title>Genomic Encyclopedia of Type Strains, Phase IV (KMG-IV): sequencing the most valuable type-strain genomes for metagenomic binning, comparative biology and taxonomic classification.</title>
        <authorList>
            <person name="Goeker M."/>
        </authorList>
    </citation>
    <scope>NUCLEOTIDE SEQUENCE [LARGE SCALE GENOMIC DNA]</scope>
    <source>
        <strain evidence="2 3">DSM 25790</strain>
    </source>
</reference>
<sequence>MIVKQRKKPHIILAYEALFRRLKERYRQNEVINESYQKFNAGYRGEKNVDYQISLYPHENFFIFHDLRLGIHSHYFQLDTLILTRNFICILEIKNLKGKLNYDTEQQQLTQETDGKIIRYKDPIQQVELQKRNLEFWLHRNRYFNLPIETLVIMSNPSTIITNIHKDPTFFNKWIHAESIHFFLDNLESKYTNVVLNKDQLKKLNHLLLKGNTPLTPNLFEKYNISNRHLIDGIPCPQCNYYPMVRQYKKWSCPKCANQDSKAHERAILDYFLLYKDTITNKECRNLLQLASPRSAYNILKSMELKQTGKNKARKYHAPIDFPMDSVFPLKYKSILDY</sequence>
<dbReference type="PROSITE" id="PS50965">
    <property type="entry name" value="NERD"/>
    <property type="match status" value="1"/>
</dbReference>
<evidence type="ECO:0000259" key="1">
    <source>
        <dbReference type="PROSITE" id="PS50965"/>
    </source>
</evidence>
<dbReference type="EMBL" id="JAGIKX010000008">
    <property type="protein sequence ID" value="MBP2257388.1"/>
    <property type="molecule type" value="Genomic_DNA"/>
</dbReference>
<protein>
    <recommendedName>
        <fullName evidence="1">NERD domain-containing protein</fullName>
    </recommendedName>
</protein>
<accession>A0ABS4S7B0</accession>
<gene>
    <name evidence="2" type="ORF">J2Z81_001336</name>
</gene>
<dbReference type="InterPro" id="IPR011528">
    <property type="entry name" value="NERD"/>
</dbReference>
<keyword evidence="3" id="KW-1185">Reference proteome</keyword>
<proteinExistence type="predicted"/>